<dbReference type="Proteomes" id="UP001595699">
    <property type="component" value="Unassembled WGS sequence"/>
</dbReference>
<accession>A0ABV7Y6J8</accession>
<feature type="compositionally biased region" description="Pro residues" evidence="1">
    <location>
        <begin position="49"/>
        <end position="65"/>
    </location>
</feature>
<proteinExistence type="predicted"/>
<feature type="compositionally biased region" description="Pro residues" evidence="1">
    <location>
        <begin position="75"/>
        <end position="85"/>
    </location>
</feature>
<keyword evidence="4" id="KW-1185">Reference proteome</keyword>
<keyword evidence="2" id="KW-0812">Transmembrane</keyword>
<sequence>MSQDDQRPPFGPGQPNQPGQPGQAGQPGQQGGPPPGQHYGAPQQGGYPPQQPPQGPPQGPPPQHYGPPSQGGYPPQQPPQGPPPGQHYGAPQQGGYPPPPQGPGGPGGPGEGGLPPGTPWRPGPGAGQPYPQRKRSRLPIIILAAVLVVLVGGGGAFAFNLLSGGGTQPQQVLPSNALGYVRIDLDPSAGQKVAMLDFARKFPELSKKIGQDNDLKKAMFESAKAEDKDLAKLDYAKDIEPWIGDRAGAAIMPPADGEKEPGGIVALQVKDEEKARVGLEKLRAASESGKKDPSGIAFLDGYAILAESQGQADAAVAAAGKSPLGNEEQFKADFKAIGDDGIFSFWVHMGRLATVGASTQELPEGASAESLAALKDFRYAGVVRFDGNYVELASQSFGLKVPVVKDTVPVRLGDLPDSTVGALSISGLGDGVAQAWPNLLETAKKAGFDAQLQAYLSMAEDQYGLKLPADLQTLFGKNFTLAADGGSISKNQPIPEFGAKIQTDVQKAEDVFGIVEKAVADTGEVELSLAKAKTSDSFIVATSQKYADTLAAGGKLGSSEAFKLAVPNADKATFAMFADLDKLEPLYIERMPEEQRANVEVLRSIGMSGTQTSDGNGTFTVRVVVK</sequence>
<feature type="region of interest" description="Disordered" evidence="1">
    <location>
        <begin position="1"/>
        <end position="132"/>
    </location>
</feature>
<gene>
    <name evidence="3" type="ORF">ACFOUW_03455</name>
</gene>
<protein>
    <submittedName>
        <fullName evidence="3">DUF3352 domain-containing protein</fullName>
    </submittedName>
</protein>
<evidence type="ECO:0000313" key="4">
    <source>
        <dbReference type="Proteomes" id="UP001595699"/>
    </source>
</evidence>
<feature type="compositionally biased region" description="Low complexity" evidence="1">
    <location>
        <begin position="86"/>
        <end position="95"/>
    </location>
</feature>
<evidence type="ECO:0000313" key="3">
    <source>
        <dbReference type="EMBL" id="MFC3759880.1"/>
    </source>
</evidence>
<keyword evidence="2" id="KW-0472">Membrane</keyword>
<feature type="compositionally biased region" description="Gly residues" evidence="1">
    <location>
        <begin position="104"/>
        <end position="115"/>
    </location>
</feature>
<evidence type="ECO:0000256" key="2">
    <source>
        <dbReference type="SAM" id="Phobius"/>
    </source>
</evidence>
<feature type="transmembrane region" description="Helical" evidence="2">
    <location>
        <begin position="140"/>
        <end position="162"/>
    </location>
</feature>
<organism evidence="3 4">
    <name type="scientific">Tenggerimyces flavus</name>
    <dbReference type="NCBI Taxonomy" id="1708749"/>
    <lineage>
        <taxon>Bacteria</taxon>
        <taxon>Bacillati</taxon>
        <taxon>Actinomycetota</taxon>
        <taxon>Actinomycetes</taxon>
        <taxon>Propionibacteriales</taxon>
        <taxon>Nocardioidaceae</taxon>
        <taxon>Tenggerimyces</taxon>
    </lineage>
</organism>
<reference evidence="4" key="1">
    <citation type="journal article" date="2019" name="Int. J. Syst. Evol. Microbiol.">
        <title>The Global Catalogue of Microorganisms (GCM) 10K type strain sequencing project: providing services to taxonomists for standard genome sequencing and annotation.</title>
        <authorList>
            <consortium name="The Broad Institute Genomics Platform"/>
            <consortium name="The Broad Institute Genome Sequencing Center for Infectious Disease"/>
            <person name="Wu L."/>
            <person name="Ma J."/>
        </authorList>
    </citation>
    <scope>NUCLEOTIDE SEQUENCE [LARGE SCALE GENOMIC DNA]</scope>
    <source>
        <strain evidence="4">CGMCC 4.7241</strain>
    </source>
</reference>
<dbReference type="EMBL" id="JBHRZH010000004">
    <property type="protein sequence ID" value="MFC3759880.1"/>
    <property type="molecule type" value="Genomic_DNA"/>
</dbReference>
<dbReference type="InterPro" id="IPR021787">
    <property type="entry name" value="DUF3352"/>
</dbReference>
<keyword evidence="2" id="KW-1133">Transmembrane helix</keyword>
<feature type="compositionally biased region" description="Low complexity" evidence="1">
    <location>
        <begin position="13"/>
        <end position="27"/>
    </location>
</feature>
<name>A0ABV7Y6J8_9ACTN</name>
<dbReference type="Pfam" id="PF11832">
    <property type="entry name" value="DUF3352"/>
    <property type="match status" value="1"/>
</dbReference>
<dbReference type="RefSeq" id="WP_205120285.1">
    <property type="nucleotide sequence ID" value="NZ_JAFBCM010000001.1"/>
</dbReference>
<evidence type="ECO:0000256" key="1">
    <source>
        <dbReference type="SAM" id="MobiDB-lite"/>
    </source>
</evidence>
<feature type="compositionally biased region" description="Low complexity" evidence="1">
    <location>
        <begin position="37"/>
        <end position="48"/>
    </location>
</feature>
<comment type="caution">
    <text evidence="3">The sequence shown here is derived from an EMBL/GenBank/DDBJ whole genome shotgun (WGS) entry which is preliminary data.</text>
</comment>